<sequence length="99" mass="11693">MTLDPLVPNQTVIQCRHPHRFRHSINSTPANLSSSAFQHQVVRRFINQSRHSKNLLPQLVVESTSYSQRLKPFHKPLLLPQTRQQHLQKDKFLPLRFHL</sequence>
<name>A0A5D2L0L0_GOSTO</name>
<evidence type="ECO:0000313" key="2">
    <source>
        <dbReference type="Proteomes" id="UP000322667"/>
    </source>
</evidence>
<accession>A0A5D2L0L0</accession>
<dbReference type="Proteomes" id="UP000322667">
    <property type="component" value="Chromosome D05"/>
</dbReference>
<evidence type="ECO:0000313" key="1">
    <source>
        <dbReference type="EMBL" id="TYH72576.1"/>
    </source>
</evidence>
<proteinExistence type="predicted"/>
<gene>
    <name evidence="1" type="ORF">ES332_D05G264000v1</name>
</gene>
<keyword evidence="2" id="KW-1185">Reference proteome</keyword>
<protein>
    <submittedName>
        <fullName evidence="1">Uncharacterized protein</fullName>
    </submittedName>
</protein>
<reference evidence="1 2" key="1">
    <citation type="submission" date="2019-07" db="EMBL/GenBank/DDBJ databases">
        <title>WGS assembly of Gossypium tomentosum.</title>
        <authorList>
            <person name="Chen Z.J."/>
            <person name="Sreedasyam A."/>
            <person name="Ando A."/>
            <person name="Song Q."/>
            <person name="De L."/>
            <person name="Hulse-Kemp A."/>
            <person name="Ding M."/>
            <person name="Ye W."/>
            <person name="Kirkbride R."/>
            <person name="Jenkins J."/>
            <person name="Plott C."/>
            <person name="Lovell J."/>
            <person name="Lin Y.-M."/>
            <person name="Vaughn R."/>
            <person name="Liu B."/>
            <person name="Li W."/>
            <person name="Simpson S."/>
            <person name="Scheffler B."/>
            <person name="Saski C."/>
            <person name="Grover C."/>
            <person name="Hu G."/>
            <person name="Conover J."/>
            <person name="Carlson J."/>
            <person name="Shu S."/>
            <person name="Boston L."/>
            <person name="Williams M."/>
            <person name="Peterson D."/>
            <person name="Mcgee K."/>
            <person name="Jones D."/>
            <person name="Wendel J."/>
            <person name="Stelly D."/>
            <person name="Grimwood J."/>
            <person name="Schmutz J."/>
        </authorList>
    </citation>
    <scope>NUCLEOTIDE SEQUENCE [LARGE SCALE GENOMIC DNA]</scope>
    <source>
        <strain evidence="1">7179.01</strain>
    </source>
</reference>
<organism evidence="1 2">
    <name type="scientific">Gossypium tomentosum</name>
    <name type="common">Hawaiian cotton</name>
    <name type="synonym">Gossypium sandvicense</name>
    <dbReference type="NCBI Taxonomy" id="34277"/>
    <lineage>
        <taxon>Eukaryota</taxon>
        <taxon>Viridiplantae</taxon>
        <taxon>Streptophyta</taxon>
        <taxon>Embryophyta</taxon>
        <taxon>Tracheophyta</taxon>
        <taxon>Spermatophyta</taxon>
        <taxon>Magnoliopsida</taxon>
        <taxon>eudicotyledons</taxon>
        <taxon>Gunneridae</taxon>
        <taxon>Pentapetalae</taxon>
        <taxon>rosids</taxon>
        <taxon>malvids</taxon>
        <taxon>Malvales</taxon>
        <taxon>Malvaceae</taxon>
        <taxon>Malvoideae</taxon>
        <taxon>Gossypium</taxon>
    </lineage>
</organism>
<dbReference type="EMBL" id="CM017627">
    <property type="protein sequence ID" value="TYH72576.1"/>
    <property type="molecule type" value="Genomic_DNA"/>
</dbReference>
<dbReference type="AlphaFoldDB" id="A0A5D2L0L0"/>